<dbReference type="Proteomes" id="UP001368500">
    <property type="component" value="Unassembled WGS sequence"/>
</dbReference>
<dbReference type="CDD" id="cd00293">
    <property type="entry name" value="USP-like"/>
    <property type="match status" value="1"/>
</dbReference>
<dbReference type="SUPFAM" id="SSF52402">
    <property type="entry name" value="Adenine nucleotide alpha hydrolases-like"/>
    <property type="match status" value="1"/>
</dbReference>
<dbReference type="PRINTS" id="PR01438">
    <property type="entry name" value="UNVRSLSTRESS"/>
</dbReference>
<dbReference type="PANTHER" id="PTHR46268">
    <property type="entry name" value="STRESS RESPONSE PROTEIN NHAX"/>
    <property type="match status" value="1"/>
</dbReference>
<evidence type="ECO:0000256" key="1">
    <source>
        <dbReference type="ARBA" id="ARBA00008791"/>
    </source>
</evidence>
<feature type="domain" description="UspA" evidence="2">
    <location>
        <begin position="1"/>
        <end position="147"/>
    </location>
</feature>
<organism evidence="3 4">
    <name type="scientific">Pseudaquabacterium rugosum</name>
    <dbReference type="NCBI Taxonomy" id="2984194"/>
    <lineage>
        <taxon>Bacteria</taxon>
        <taxon>Pseudomonadati</taxon>
        <taxon>Pseudomonadota</taxon>
        <taxon>Betaproteobacteria</taxon>
        <taxon>Burkholderiales</taxon>
        <taxon>Sphaerotilaceae</taxon>
        <taxon>Pseudaquabacterium</taxon>
    </lineage>
</organism>
<dbReference type="InterPro" id="IPR014729">
    <property type="entry name" value="Rossmann-like_a/b/a_fold"/>
</dbReference>
<dbReference type="Pfam" id="PF00582">
    <property type="entry name" value="Usp"/>
    <property type="match status" value="1"/>
</dbReference>
<evidence type="ECO:0000259" key="2">
    <source>
        <dbReference type="Pfam" id="PF00582"/>
    </source>
</evidence>
<dbReference type="InterPro" id="IPR006016">
    <property type="entry name" value="UspA"/>
</dbReference>
<dbReference type="RefSeq" id="WP_341372421.1">
    <property type="nucleotide sequence ID" value="NZ_JBBUTF010000002.1"/>
</dbReference>
<reference evidence="3 4" key="1">
    <citation type="submission" date="2024-04" db="EMBL/GenBank/DDBJ databases">
        <title>Novel species of the genus Ideonella isolated from streams.</title>
        <authorList>
            <person name="Lu H."/>
        </authorList>
    </citation>
    <scope>NUCLEOTIDE SEQUENCE [LARGE SCALE GENOMIC DNA]</scope>
    <source>
        <strain evidence="3 4">BYS139W</strain>
    </source>
</reference>
<evidence type="ECO:0000313" key="4">
    <source>
        <dbReference type="Proteomes" id="UP001368500"/>
    </source>
</evidence>
<dbReference type="PANTHER" id="PTHR46268:SF15">
    <property type="entry name" value="UNIVERSAL STRESS PROTEIN HP_0031"/>
    <property type="match status" value="1"/>
</dbReference>
<comment type="similarity">
    <text evidence="1">Belongs to the universal stress protein A family.</text>
</comment>
<comment type="caution">
    <text evidence="3">The sequence shown here is derived from an EMBL/GenBank/DDBJ whole genome shotgun (WGS) entry which is preliminary data.</text>
</comment>
<dbReference type="InterPro" id="IPR006015">
    <property type="entry name" value="Universal_stress_UspA"/>
</dbReference>
<name>A0ABU9B448_9BURK</name>
<dbReference type="EMBL" id="JBBUTF010000002">
    <property type="protein sequence ID" value="MEK8024641.1"/>
    <property type="molecule type" value="Genomic_DNA"/>
</dbReference>
<evidence type="ECO:0000313" key="3">
    <source>
        <dbReference type="EMBL" id="MEK8024641.1"/>
    </source>
</evidence>
<keyword evidence="4" id="KW-1185">Reference proteome</keyword>
<accession>A0ABU9B448</accession>
<dbReference type="Gene3D" id="3.40.50.620">
    <property type="entry name" value="HUPs"/>
    <property type="match status" value="1"/>
</dbReference>
<gene>
    <name evidence="3" type="ORF">AACH11_01505</name>
</gene>
<protein>
    <submittedName>
        <fullName evidence="3">Universal stress protein</fullName>
    </submittedName>
</protein>
<proteinExistence type="inferred from homology"/>
<sequence>MFRHLFVPVDGSELSERAMRTAIGLAAKLGAQVTAFIAEPDTPLPQIGMELRRYERDTEAHIERTDTHARTLLTRYEVMAGESGVPFSGVHDRDNGIDQAIVEQAERAGADLIVMGTHTRGRLGELLHGSHTKAVISATRIPLLAVH</sequence>